<dbReference type="InterPro" id="IPR011701">
    <property type="entry name" value="MFS"/>
</dbReference>
<comment type="caution">
    <text evidence="8">The sequence shown here is derived from an EMBL/GenBank/DDBJ whole genome shotgun (WGS) entry which is preliminary data.</text>
</comment>
<dbReference type="Gene3D" id="1.20.1250.20">
    <property type="entry name" value="MFS general substrate transporter like domains"/>
    <property type="match status" value="2"/>
</dbReference>
<keyword evidence="9" id="KW-1185">Reference proteome</keyword>
<organism evidence="8 9">
    <name type="scientific">Bifidobacterium scaligerum</name>
    <dbReference type="NCBI Taxonomy" id="2052656"/>
    <lineage>
        <taxon>Bacteria</taxon>
        <taxon>Bacillati</taxon>
        <taxon>Actinomycetota</taxon>
        <taxon>Actinomycetes</taxon>
        <taxon>Bifidobacteriales</taxon>
        <taxon>Bifidobacteriaceae</taxon>
        <taxon>Bifidobacterium</taxon>
    </lineage>
</organism>
<dbReference type="GO" id="GO:0022857">
    <property type="term" value="F:transmembrane transporter activity"/>
    <property type="evidence" value="ECO:0007669"/>
    <property type="project" value="InterPro"/>
</dbReference>
<evidence type="ECO:0000256" key="2">
    <source>
        <dbReference type="ARBA" id="ARBA00022448"/>
    </source>
</evidence>
<protein>
    <recommendedName>
        <fullName evidence="7">Major facilitator superfamily (MFS) profile domain-containing protein</fullName>
    </recommendedName>
</protein>
<gene>
    <name evidence="8" type="ORF">CUU80_10505</name>
</gene>
<name>A0A2M9HN38_9BIFI</name>
<feature type="transmembrane region" description="Helical" evidence="6">
    <location>
        <begin position="426"/>
        <end position="446"/>
    </location>
</feature>
<feature type="transmembrane region" description="Helical" evidence="6">
    <location>
        <begin position="27"/>
        <end position="51"/>
    </location>
</feature>
<keyword evidence="4 6" id="KW-1133">Transmembrane helix</keyword>
<dbReference type="SUPFAM" id="SSF103473">
    <property type="entry name" value="MFS general substrate transporter"/>
    <property type="match status" value="1"/>
</dbReference>
<accession>A0A2M9HN38</accession>
<dbReference type="PANTHER" id="PTHR42718">
    <property type="entry name" value="MAJOR FACILITATOR SUPERFAMILY MULTIDRUG TRANSPORTER MFSC"/>
    <property type="match status" value="1"/>
</dbReference>
<dbReference type="InterPro" id="IPR020846">
    <property type="entry name" value="MFS_dom"/>
</dbReference>
<feature type="transmembrane region" description="Helical" evidence="6">
    <location>
        <begin position="124"/>
        <end position="141"/>
    </location>
</feature>
<feature type="transmembrane region" description="Helical" evidence="6">
    <location>
        <begin position="352"/>
        <end position="375"/>
    </location>
</feature>
<dbReference type="OrthoDB" id="7375466at2"/>
<evidence type="ECO:0000313" key="9">
    <source>
        <dbReference type="Proteomes" id="UP000228755"/>
    </source>
</evidence>
<feature type="transmembrane region" description="Helical" evidence="6">
    <location>
        <begin position="246"/>
        <end position="266"/>
    </location>
</feature>
<proteinExistence type="predicted"/>
<feature type="transmembrane region" description="Helical" evidence="6">
    <location>
        <begin position="63"/>
        <end position="83"/>
    </location>
</feature>
<feature type="transmembrane region" description="Helical" evidence="6">
    <location>
        <begin position="187"/>
        <end position="207"/>
    </location>
</feature>
<feature type="transmembrane region" description="Helical" evidence="6">
    <location>
        <begin position="327"/>
        <end position="345"/>
    </location>
</feature>
<evidence type="ECO:0000313" key="8">
    <source>
        <dbReference type="EMBL" id="PJM78226.1"/>
    </source>
</evidence>
<feature type="transmembrane region" description="Helical" evidence="6">
    <location>
        <begin position="381"/>
        <end position="401"/>
    </location>
</feature>
<feature type="transmembrane region" description="Helical" evidence="6">
    <location>
        <begin position="294"/>
        <end position="315"/>
    </location>
</feature>
<evidence type="ECO:0000256" key="4">
    <source>
        <dbReference type="ARBA" id="ARBA00022989"/>
    </source>
</evidence>
<dbReference type="Pfam" id="PF07690">
    <property type="entry name" value="MFS_1"/>
    <property type="match status" value="1"/>
</dbReference>
<feature type="transmembrane region" description="Helical" evidence="6">
    <location>
        <begin position="458"/>
        <end position="479"/>
    </location>
</feature>
<evidence type="ECO:0000256" key="3">
    <source>
        <dbReference type="ARBA" id="ARBA00022692"/>
    </source>
</evidence>
<feature type="transmembrane region" description="Helical" evidence="6">
    <location>
        <begin position="95"/>
        <end position="118"/>
    </location>
</feature>
<feature type="transmembrane region" description="Helical" evidence="6">
    <location>
        <begin position="219"/>
        <end position="240"/>
    </location>
</feature>
<dbReference type="AlphaFoldDB" id="A0A2M9HN38"/>
<keyword evidence="2" id="KW-0813">Transport</keyword>
<dbReference type="CDD" id="cd17321">
    <property type="entry name" value="MFS_MMR_MDR_like"/>
    <property type="match status" value="1"/>
</dbReference>
<sequence length="484" mass="50938">MQCGGNMTRTESEPASGETISIPKTQWITYGVLVAMNALTIFDVSKLGVAFDSIQRSTGGNGVIVQLMLVGYTLAYASALLPAGRIGDLMGRRSVFLIGCSLFLLSSFICAMSPNAYWLVAGRFVQGIGAGVLMPQTLGLIQRIFPPELRAKPLAMMGACTSAVSLFGPVVAGVVMQIAGGNDSWRWLFWIDVVVGVIVVGMAYVLVKEPSSERKRGLDVVGILLLIPAVIFGVGPISLISEGDMSSFRVLPVILIGMAFTCLFIVRERRTAACNREPILDLTMFKFKHLGRGVLVSGFMHATATGGTLLITISLEQYAYLNELTTALVMLPASVAMLYGASLVARRQQNRAYAFIVWGNVLGGVSFIAVSVAFGVASAQMLPLILGTILIVISFGSAISASPNQARALIAVPDYRASVAGSSIQFAQRVGSAIGMGLVLVVYYGFGRSAVPVGGQPALGPCLAAIVVGVFLLCAAAIAQGDHD</sequence>
<dbReference type="InterPro" id="IPR036259">
    <property type="entry name" value="MFS_trans_sf"/>
</dbReference>
<evidence type="ECO:0000256" key="6">
    <source>
        <dbReference type="SAM" id="Phobius"/>
    </source>
</evidence>
<dbReference type="PANTHER" id="PTHR42718:SF9">
    <property type="entry name" value="MAJOR FACILITATOR SUPERFAMILY MULTIDRUG TRANSPORTER MFSC"/>
    <property type="match status" value="1"/>
</dbReference>
<dbReference type="PROSITE" id="PS50850">
    <property type="entry name" value="MFS"/>
    <property type="match status" value="1"/>
</dbReference>
<dbReference type="GO" id="GO:0005886">
    <property type="term" value="C:plasma membrane"/>
    <property type="evidence" value="ECO:0007669"/>
    <property type="project" value="UniProtKB-SubCell"/>
</dbReference>
<evidence type="ECO:0000256" key="5">
    <source>
        <dbReference type="ARBA" id="ARBA00023136"/>
    </source>
</evidence>
<dbReference type="Proteomes" id="UP000228755">
    <property type="component" value="Unassembled WGS sequence"/>
</dbReference>
<feature type="transmembrane region" description="Helical" evidence="6">
    <location>
        <begin position="153"/>
        <end position="175"/>
    </location>
</feature>
<comment type="subcellular location">
    <subcellularLocation>
        <location evidence="1">Cell membrane</location>
        <topology evidence="1">Multi-pass membrane protein</topology>
    </subcellularLocation>
</comment>
<evidence type="ECO:0000256" key="1">
    <source>
        <dbReference type="ARBA" id="ARBA00004651"/>
    </source>
</evidence>
<reference evidence="8 9" key="1">
    <citation type="submission" date="2017-11" db="EMBL/GenBank/DDBJ databases">
        <title>Draft genome sequences of strains TRE 1, TRE D, TRE H and TRI 7, isolated from tamarins, belonging to four potential novel Bifidobacterium species.</title>
        <authorList>
            <person name="Mattarelli P."/>
            <person name="Modesto M."/>
            <person name="Bonetti A."/>
            <person name="Puglisi E."/>
            <person name="Morelli L."/>
        </authorList>
    </citation>
    <scope>NUCLEOTIDE SEQUENCE [LARGE SCALE GENOMIC DNA]</scope>
    <source>
        <strain evidence="9">TRED</strain>
    </source>
</reference>
<keyword evidence="5 6" id="KW-0472">Membrane</keyword>
<dbReference type="EMBL" id="PGLQ01000014">
    <property type="protein sequence ID" value="PJM78226.1"/>
    <property type="molecule type" value="Genomic_DNA"/>
</dbReference>
<feature type="domain" description="Major facilitator superfamily (MFS) profile" evidence="7">
    <location>
        <begin position="29"/>
        <end position="484"/>
    </location>
</feature>
<evidence type="ECO:0000259" key="7">
    <source>
        <dbReference type="PROSITE" id="PS50850"/>
    </source>
</evidence>
<keyword evidence="3 6" id="KW-0812">Transmembrane</keyword>